<dbReference type="RefSeq" id="WP_097612963.1">
    <property type="nucleotide sequence ID" value="NZ_NWSV01000008.1"/>
</dbReference>
<dbReference type="AlphaFoldDB" id="A0A2A6JC60"/>
<dbReference type="GO" id="GO:0016853">
    <property type="term" value="F:isomerase activity"/>
    <property type="evidence" value="ECO:0007669"/>
    <property type="project" value="UniProtKB-KW"/>
</dbReference>
<dbReference type="EMBL" id="NWSV01000008">
    <property type="protein sequence ID" value="PDT03433.1"/>
    <property type="molecule type" value="Genomic_DNA"/>
</dbReference>
<reference evidence="2 3" key="1">
    <citation type="submission" date="2017-09" db="EMBL/GenBank/DDBJ databases">
        <title>Comparative genomics of rhizobia isolated from Phaseolus vulgaris in China.</title>
        <authorList>
            <person name="Tong W."/>
        </authorList>
    </citation>
    <scope>NUCLEOTIDE SEQUENCE [LARGE SCALE GENOMIC DNA]</scope>
    <source>
        <strain evidence="2 3">C5</strain>
    </source>
</reference>
<accession>A0A2A6JC60</accession>
<evidence type="ECO:0000259" key="1">
    <source>
        <dbReference type="Pfam" id="PF01261"/>
    </source>
</evidence>
<dbReference type="SUPFAM" id="SSF51658">
    <property type="entry name" value="Xylose isomerase-like"/>
    <property type="match status" value="1"/>
</dbReference>
<dbReference type="Proteomes" id="UP000220768">
    <property type="component" value="Unassembled WGS sequence"/>
</dbReference>
<feature type="domain" description="Xylose isomerase-like TIM barrel" evidence="1">
    <location>
        <begin position="22"/>
        <end position="252"/>
    </location>
</feature>
<organism evidence="2 3">
    <name type="scientific">Rhizobium chutanense</name>
    <dbReference type="NCBI Taxonomy" id="2035448"/>
    <lineage>
        <taxon>Bacteria</taxon>
        <taxon>Pseudomonadati</taxon>
        <taxon>Pseudomonadota</taxon>
        <taxon>Alphaproteobacteria</taxon>
        <taxon>Hyphomicrobiales</taxon>
        <taxon>Rhizobiaceae</taxon>
        <taxon>Rhizobium/Agrobacterium group</taxon>
        <taxon>Rhizobium</taxon>
    </lineage>
</organism>
<evidence type="ECO:0000313" key="2">
    <source>
        <dbReference type="EMBL" id="PDT03433.1"/>
    </source>
</evidence>
<sequence length="254" mass="27910">MTKLSYQLYSARNFPPLSAIFEKLGKAGYGEVEGFGGIYAELDEAGLKTLRADLDKNGLVMATGHFSPDFLDGNVEKSLQIAKILGMDSIYAPHLMPDQRPTDAAGWLAFGKRLQEMSKPYKDAGFEFGWHNHDFEFVKLSDGSLPIERIFEGAPGITWEADIAWVVRGGADPYAWVEKLGDRISAVHVKDIAPAGEAADEGGWADVGHGTIGWAKLLPVVKAKTKAKHFVVEHDNPNDIDRNITRSIASFKTY</sequence>
<gene>
    <name evidence="2" type="ORF">CO666_15415</name>
</gene>
<dbReference type="Gene3D" id="3.20.20.150">
    <property type="entry name" value="Divalent-metal-dependent TIM barrel enzymes"/>
    <property type="match status" value="1"/>
</dbReference>
<dbReference type="InterPro" id="IPR050312">
    <property type="entry name" value="IolE/XylAMocC-like"/>
</dbReference>
<proteinExistence type="predicted"/>
<protein>
    <submittedName>
        <fullName evidence="2">Xylose isomerase</fullName>
    </submittedName>
</protein>
<dbReference type="InterPro" id="IPR036237">
    <property type="entry name" value="Xyl_isomerase-like_sf"/>
</dbReference>
<dbReference type="Pfam" id="PF01261">
    <property type="entry name" value="AP_endonuc_2"/>
    <property type="match status" value="1"/>
</dbReference>
<keyword evidence="3" id="KW-1185">Reference proteome</keyword>
<dbReference type="PANTHER" id="PTHR12110">
    <property type="entry name" value="HYDROXYPYRUVATE ISOMERASE"/>
    <property type="match status" value="1"/>
</dbReference>
<name>A0A2A6JC60_9HYPH</name>
<comment type="caution">
    <text evidence="2">The sequence shown here is derived from an EMBL/GenBank/DDBJ whole genome shotgun (WGS) entry which is preliminary data.</text>
</comment>
<dbReference type="InterPro" id="IPR013022">
    <property type="entry name" value="Xyl_isomerase-like_TIM-brl"/>
</dbReference>
<evidence type="ECO:0000313" key="3">
    <source>
        <dbReference type="Proteomes" id="UP000220768"/>
    </source>
</evidence>
<keyword evidence="2" id="KW-0413">Isomerase</keyword>
<dbReference type="PANTHER" id="PTHR12110:SF41">
    <property type="entry name" value="INOSOSE DEHYDRATASE"/>
    <property type="match status" value="1"/>
</dbReference>